<dbReference type="SUPFAM" id="SSF52047">
    <property type="entry name" value="RNI-like"/>
    <property type="match status" value="1"/>
</dbReference>
<protein>
    <recommendedName>
        <fullName evidence="4">Leucine rich repeat protein</fullName>
    </recommendedName>
</protein>
<reference evidence="2 3" key="1">
    <citation type="submission" date="2018-02" db="EMBL/GenBank/DDBJ databases">
        <title>The genomes of Aspergillus section Nigri reveals drivers in fungal speciation.</title>
        <authorList>
            <consortium name="DOE Joint Genome Institute"/>
            <person name="Vesth T.C."/>
            <person name="Nybo J."/>
            <person name="Theobald S."/>
            <person name="Brandl J."/>
            <person name="Frisvad J.C."/>
            <person name="Nielsen K.F."/>
            <person name="Lyhne E.K."/>
            <person name="Kogle M.E."/>
            <person name="Kuo A."/>
            <person name="Riley R."/>
            <person name="Clum A."/>
            <person name="Nolan M."/>
            <person name="Lipzen A."/>
            <person name="Salamov A."/>
            <person name="Henrissat B."/>
            <person name="Wiebenga A."/>
            <person name="De vries R.P."/>
            <person name="Grigoriev I.V."/>
            <person name="Mortensen U.H."/>
            <person name="Andersen M.R."/>
            <person name="Baker S.E."/>
        </authorList>
    </citation>
    <scope>NUCLEOTIDE SEQUENCE [LARGE SCALE GENOMIC DNA]</scope>
    <source>
        <strain evidence="2 3">CBS 121593</strain>
    </source>
</reference>
<evidence type="ECO:0000313" key="3">
    <source>
        <dbReference type="Proteomes" id="UP000249402"/>
    </source>
</evidence>
<gene>
    <name evidence="2" type="ORF">BO80DRAFT_349010</name>
</gene>
<keyword evidence="3" id="KW-1185">Reference proteome</keyword>
<feature type="region of interest" description="Disordered" evidence="1">
    <location>
        <begin position="318"/>
        <end position="343"/>
    </location>
</feature>
<evidence type="ECO:0000256" key="1">
    <source>
        <dbReference type="SAM" id="MobiDB-lite"/>
    </source>
</evidence>
<sequence length="614" mass="68225">ISGVQAGQAVSKDLNKRLPGGSSTKSAKSESPFVEINVTGKELTDEGFFEFIDVLIECIKTKDDEHPLGRTRVTELHLQGNQLTLAALSKLTEVIALSASDLRELDLSKNRIQIETAEDIAAWVSFLKAFETCFVLKKLDLGSNPLGRLGLEHFARVYLKSDLDFLEHDANALLGSNLVEESSPVEAVARSTVLGKENEPKRSKKKSPHKGKGARLSGHTYVDPADIKKYACTRGLRSIPYLILSDIGLSNTSTLHLLSMLNVQRASEDLLKYVPPGKVQRVPESADLCKSIIWRPNDGLTMDAKRLLEVSERLCDMKSDTESEGPDVDDEDDAAEGYSSKSHHAVNKDAQYKIESNLREVYSRKYKLVRLAAIKEDGVNGSTIWSTALKMMLVSRVILLDGQEHPKEWAADEADEQETSRAPSGIGYREQDDSSSEYPTFSHIENVQPYRVRRVQPTTGVGRMATQMAATTLAEAGRGTGPFHPSAQAFSSDFPTLQEAHVPFVSKRAAIQDEAKNSPLAAGQTSRKSSPASRRKWPRDLPLDLLRRVIAEAVGANGILDHDQQQRIMEYGASWHELAQELKFQGAEEHQQIWKLLKTLECFDYTPWKEHRPL</sequence>
<dbReference type="VEuPathDB" id="FungiDB:BO80DRAFT_349010"/>
<feature type="compositionally biased region" description="Basic residues" evidence="1">
    <location>
        <begin position="202"/>
        <end position="213"/>
    </location>
</feature>
<name>A0A395H9I4_9EURO</name>
<feature type="region of interest" description="Disordered" evidence="1">
    <location>
        <begin position="515"/>
        <end position="537"/>
    </location>
</feature>
<evidence type="ECO:0000313" key="2">
    <source>
        <dbReference type="EMBL" id="RAL03825.1"/>
    </source>
</evidence>
<feature type="non-terminal residue" evidence="2">
    <location>
        <position position="1"/>
    </location>
</feature>
<dbReference type="GeneID" id="37220347"/>
<dbReference type="Pfam" id="PF13516">
    <property type="entry name" value="LRR_6"/>
    <property type="match status" value="1"/>
</dbReference>
<organism evidence="2 3">
    <name type="scientific">Aspergillus ibericus CBS 121593</name>
    <dbReference type="NCBI Taxonomy" id="1448316"/>
    <lineage>
        <taxon>Eukaryota</taxon>
        <taxon>Fungi</taxon>
        <taxon>Dikarya</taxon>
        <taxon>Ascomycota</taxon>
        <taxon>Pezizomycotina</taxon>
        <taxon>Eurotiomycetes</taxon>
        <taxon>Eurotiomycetidae</taxon>
        <taxon>Eurotiales</taxon>
        <taxon>Aspergillaceae</taxon>
        <taxon>Aspergillus</taxon>
        <taxon>Aspergillus subgen. Circumdati</taxon>
    </lineage>
</organism>
<dbReference type="InterPro" id="IPR032675">
    <property type="entry name" value="LRR_dom_sf"/>
</dbReference>
<dbReference type="OrthoDB" id="9876299at2759"/>
<feature type="region of interest" description="Disordered" evidence="1">
    <location>
        <begin position="191"/>
        <end position="218"/>
    </location>
</feature>
<proteinExistence type="predicted"/>
<dbReference type="EMBL" id="KZ824426">
    <property type="protein sequence ID" value="RAL03825.1"/>
    <property type="molecule type" value="Genomic_DNA"/>
</dbReference>
<dbReference type="RefSeq" id="XP_025578152.1">
    <property type="nucleotide sequence ID" value="XM_025715482.1"/>
</dbReference>
<accession>A0A395H9I4</accession>
<dbReference type="InterPro" id="IPR001611">
    <property type="entry name" value="Leu-rich_rpt"/>
</dbReference>
<feature type="region of interest" description="Disordered" evidence="1">
    <location>
        <begin position="408"/>
        <end position="438"/>
    </location>
</feature>
<feature type="compositionally biased region" description="Polar residues" evidence="1">
    <location>
        <begin position="523"/>
        <end position="532"/>
    </location>
</feature>
<dbReference type="AlphaFoldDB" id="A0A395H9I4"/>
<evidence type="ECO:0008006" key="4">
    <source>
        <dbReference type="Google" id="ProtNLM"/>
    </source>
</evidence>
<feature type="compositionally biased region" description="Acidic residues" evidence="1">
    <location>
        <begin position="322"/>
        <end position="335"/>
    </location>
</feature>
<dbReference type="Gene3D" id="3.80.10.10">
    <property type="entry name" value="Ribonuclease Inhibitor"/>
    <property type="match status" value="1"/>
</dbReference>
<feature type="region of interest" description="Disordered" evidence="1">
    <location>
        <begin position="1"/>
        <end position="29"/>
    </location>
</feature>
<dbReference type="Proteomes" id="UP000249402">
    <property type="component" value="Unassembled WGS sequence"/>
</dbReference>